<dbReference type="Proteomes" id="UP000284841">
    <property type="component" value="Unassembled WGS sequence"/>
</dbReference>
<dbReference type="RefSeq" id="WP_118336750.1">
    <property type="nucleotide sequence ID" value="NZ_AP025567.1"/>
</dbReference>
<dbReference type="Pfam" id="PF00293">
    <property type="entry name" value="NUDIX"/>
    <property type="match status" value="1"/>
</dbReference>
<dbReference type="GO" id="GO:0005829">
    <property type="term" value="C:cytosol"/>
    <property type="evidence" value="ECO:0007669"/>
    <property type="project" value="TreeGrafter"/>
</dbReference>
<dbReference type="PROSITE" id="PS00893">
    <property type="entry name" value="NUDIX_BOX"/>
    <property type="match status" value="1"/>
</dbReference>
<dbReference type="GO" id="GO:0016462">
    <property type="term" value="F:pyrophosphatase activity"/>
    <property type="evidence" value="ECO:0007669"/>
    <property type="project" value="UniProtKB-ARBA"/>
</dbReference>
<dbReference type="Gene3D" id="3.90.79.10">
    <property type="entry name" value="Nucleoside Triphosphate Pyrophosphohydrolase"/>
    <property type="match status" value="1"/>
</dbReference>
<evidence type="ECO:0000313" key="6">
    <source>
        <dbReference type="Proteomes" id="UP000284841"/>
    </source>
</evidence>
<protein>
    <submittedName>
        <fullName evidence="5">NUDIX hydrolase</fullName>
    </submittedName>
</protein>
<evidence type="ECO:0000256" key="1">
    <source>
        <dbReference type="ARBA" id="ARBA00001946"/>
    </source>
</evidence>
<dbReference type="EMBL" id="QRMS01000012">
    <property type="protein sequence ID" value="RHJ82782.1"/>
    <property type="molecule type" value="Genomic_DNA"/>
</dbReference>
<evidence type="ECO:0000256" key="3">
    <source>
        <dbReference type="RuleBase" id="RU003476"/>
    </source>
</evidence>
<sequence length="200" mass="22542">MTFEEKTLKSERIYEGRIINLRRDTVTVINGESQREIVEHGGGAVIAAVKDDGKMIMVKQFRKPVERIMLEVPAGKLDQGEEPTAAALRELKEETGYSAANIRLLTKMYPSVGYSEELLYLYLCTELTKGETAFDDNEAIDIEEYDIDDLYKMVMNGQIEDGKSQVAILMVKGLFAEGTFQGYLKRSGLPDRKENETDVV</sequence>
<evidence type="ECO:0000256" key="2">
    <source>
        <dbReference type="ARBA" id="ARBA00022801"/>
    </source>
</evidence>
<keyword evidence="2 3" id="KW-0378">Hydrolase</keyword>
<dbReference type="GO" id="GO:0019693">
    <property type="term" value="P:ribose phosphate metabolic process"/>
    <property type="evidence" value="ECO:0007669"/>
    <property type="project" value="TreeGrafter"/>
</dbReference>
<dbReference type="STRING" id="1776384.GCA_900086585_03493"/>
<evidence type="ECO:0000259" key="4">
    <source>
        <dbReference type="PROSITE" id="PS51462"/>
    </source>
</evidence>
<dbReference type="CDD" id="cd03424">
    <property type="entry name" value="NUDIX_ADPRase_Nudt5_UGPPase_Nudt14"/>
    <property type="match status" value="1"/>
</dbReference>
<dbReference type="InterPro" id="IPR000086">
    <property type="entry name" value="NUDIX_hydrolase_dom"/>
</dbReference>
<proteinExistence type="inferred from homology"/>
<keyword evidence="6" id="KW-1185">Reference proteome</keyword>
<dbReference type="FunFam" id="3.90.79.10:FF:000024">
    <property type="entry name" value="ADP-ribose pyrophosphatase"/>
    <property type="match status" value="1"/>
</dbReference>
<name>A0A415DST7_9FIRM</name>
<dbReference type="PANTHER" id="PTHR11839">
    <property type="entry name" value="UDP/ADP-SUGAR PYROPHOSPHATASE"/>
    <property type="match status" value="1"/>
</dbReference>
<comment type="caution">
    <text evidence="5">The sequence shown here is derived from an EMBL/GenBank/DDBJ whole genome shotgun (WGS) entry which is preliminary data.</text>
</comment>
<comment type="cofactor">
    <cofactor evidence="1">
        <name>Mg(2+)</name>
        <dbReference type="ChEBI" id="CHEBI:18420"/>
    </cofactor>
</comment>
<dbReference type="PANTHER" id="PTHR11839:SF18">
    <property type="entry name" value="NUDIX HYDROLASE DOMAIN-CONTAINING PROTEIN"/>
    <property type="match status" value="1"/>
</dbReference>
<dbReference type="InterPro" id="IPR020084">
    <property type="entry name" value="NUDIX_hydrolase_CS"/>
</dbReference>
<comment type="similarity">
    <text evidence="3">Belongs to the Nudix hydrolase family.</text>
</comment>
<dbReference type="OrthoDB" id="9806150at2"/>
<reference evidence="5 6" key="1">
    <citation type="submission" date="2018-08" db="EMBL/GenBank/DDBJ databases">
        <title>A genome reference for cultivated species of the human gut microbiota.</title>
        <authorList>
            <person name="Zou Y."/>
            <person name="Xue W."/>
            <person name="Luo G."/>
        </authorList>
    </citation>
    <scope>NUCLEOTIDE SEQUENCE [LARGE SCALE GENOMIC DNA]</scope>
    <source>
        <strain evidence="5 6">AM07-24</strain>
    </source>
</reference>
<feature type="domain" description="Nudix hydrolase" evidence="4">
    <location>
        <begin position="38"/>
        <end position="172"/>
    </location>
</feature>
<dbReference type="PRINTS" id="PR00502">
    <property type="entry name" value="NUDIXFAMILY"/>
</dbReference>
<dbReference type="PROSITE" id="PS51462">
    <property type="entry name" value="NUDIX"/>
    <property type="match status" value="1"/>
</dbReference>
<dbReference type="InterPro" id="IPR020476">
    <property type="entry name" value="Nudix_hydrolase"/>
</dbReference>
<dbReference type="GO" id="GO:0006753">
    <property type="term" value="P:nucleoside phosphate metabolic process"/>
    <property type="evidence" value="ECO:0007669"/>
    <property type="project" value="TreeGrafter"/>
</dbReference>
<organism evidence="5 6">
    <name type="scientific">Emergencia timonensis</name>
    <dbReference type="NCBI Taxonomy" id="1776384"/>
    <lineage>
        <taxon>Bacteria</taxon>
        <taxon>Bacillati</taxon>
        <taxon>Bacillota</taxon>
        <taxon>Clostridia</taxon>
        <taxon>Peptostreptococcales</taxon>
        <taxon>Anaerovoracaceae</taxon>
        <taxon>Emergencia</taxon>
    </lineage>
</organism>
<gene>
    <name evidence="5" type="ORF">DW099_19675</name>
</gene>
<accession>A0A415DST7</accession>
<dbReference type="AlphaFoldDB" id="A0A415DST7"/>
<dbReference type="SUPFAM" id="SSF55811">
    <property type="entry name" value="Nudix"/>
    <property type="match status" value="1"/>
</dbReference>
<dbReference type="InterPro" id="IPR015797">
    <property type="entry name" value="NUDIX_hydrolase-like_dom_sf"/>
</dbReference>
<evidence type="ECO:0000313" key="5">
    <source>
        <dbReference type="EMBL" id="RHJ82782.1"/>
    </source>
</evidence>